<evidence type="ECO:0000313" key="1">
    <source>
        <dbReference type="EMBL" id="TSE33859.1"/>
    </source>
</evidence>
<sequence length="260" mass="29439">MIPLPPLPQPPADELKIFQTTVSWGITDPERFHALLDEARQLVAPGYYLGDNLFTWCRNVSPLEDPHFVTAWQNNAINDSDEAILWRRYILACAAAHAIHLEGDFVECGVYAGTGVKTVIDYLGGPQFPKTFWGYDTFDYNPVEGHAFPGQAPGFFHAICERFQAYPQVRLIQGLLPDSFQQGAPQRIAYLHIDLNHAEAEIAVLNVLFDRVVPGGMIILDDYEWSGVYRAQKLAEDQWFQSRNYRVMPLPTGQGLVFKR</sequence>
<dbReference type="InterPro" id="IPR008884">
    <property type="entry name" value="TylF_MeTrfase"/>
</dbReference>
<keyword evidence="2" id="KW-1185">Reference proteome</keyword>
<dbReference type="GO" id="GO:0008168">
    <property type="term" value="F:methyltransferase activity"/>
    <property type="evidence" value="ECO:0007669"/>
    <property type="project" value="UniProtKB-KW"/>
</dbReference>
<dbReference type="SUPFAM" id="SSF53335">
    <property type="entry name" value="S-adenosyl-L-methionine-dependent methyltransferases"/>
    <property type="match status" value="1"/>
</dbReference>
<accession>A0A554XDJ0</accession>
<name>A0A554XDJ0_9BURK</name>
<protein>
    <submittedName>
        <fullName evidence="1">Macrocin-O-methyltransferase (TylF)</fullName>
    </submittedName>
</protein>
<dbReference type="Pfam" id="PF05711">
    <property type="entry name" value="TylF"/>
    <property type="match status" value="1"/>
</dbReference>
<dbReference type="AlphaFoldDB" id="A0A554XDJ0"/>
<dbReference type="OrthoDB" id="9799872at2"/>
<dbReference type="EMBL" id="VJON01000024">
    <property type="protein sequence ID" value="TSE33859.1"/>
    <property type="molecule type" value="Genomic_DNA"/>
</dbReference>
<dbReference type="PANTHER" id="PTHR40036:SF1">
    <property type="entry name" value="MACROCIN O-METHYLTRANSFERASE"/>
    <property type="match status" value="1"/>
</dbReference>
<organism evidence="1 2">
    <name type="scientific">Tepidimonas charontis</name>
    <dbReference type="NCBI Taxonomy" id="2267262"/>
    <lineage>
        <taxon>Bacteria</taxon>
        <taxon>Pseudomonadati</taxon>
        <taxon>Pseudomonadota</taxon>
        <taxon>Betaproteobacteria</taxon>
        <taxon>Burkholderiales</taxon>
        <taxon>Tepidimonas</taxon>
    </lineage>
</organism>
<comment type="caution">
    <text evidence="1">The sequence shown here is derived from an EMBL/GenBank/DDBJ whole genome shotgun (WGS) entry which is preliminary data.</text>
</comment>
<dbReference type="RefSeq" id="WP_144328559.1">
    <property type="nucleotide sequence ID" value="NZ_VJON01000024.1"/>
</dbReference>
<dbReference type="GO" id="GO:0032259">
    <property type="term" value="P:methylation"/>
    <property type="evidence" value="ECO:0007669"/>
    <property type="project" value="UniProtKB-KW"/>
</dbReference>
<dbReference type="PANTHER" id="PTHR40036">
    <property type="entry name" value="MACROCIN O-METHYLTRANSFERASE"/>
    <property type="match status" value="1"/>
</dbReference>
<reference evidence="1 2" key="1">
    <citation type="submission" date="2019-07" db="EMBL/GenBank/DDBJ databases">
        <title>Tepidimonas charontis SPSP-6 draft genome.</title>
        <authorList>
            <person name="Da Costa M.S."/>
            <person name="Froufe H.J.C."/>
            <person name="Egas C."/>
            <person name="Albuquerque L."/>
        </authorList>
    </citation>
    <scope>NUCLEOTIDE SEQUENCE [LARGE SCALE GENOMIC DNA]</scope>
    <source>
        <strain evidence="1 2">SPSP-6</strain>
    </source>
</reference>
<dbReference type="InterPro" id="IPR029063">
    <property type="entry name" value="SAM-dependent_MTases_sf"/>
</dbReference>
<keyword evidence="1" id="KW-0489">Methyltransferase</keyword>
<dbReference type="Proteomes" id="UP000318294">
    <property type="component" value="Unassembled WGS sequence"/>
</dbReference>
<gene>
    <name evidence="1" type="ORF">Tchar_01611</name>
</gene>
<keyword evidence="1" id="KW-0808">Transferase</keyword>
<dbReference type="Gene3D" id="3.40.50.150">
    <property type="entry name" value="Vaccinia Virus protein VP39"/>
    <property type="match status" value="1"/>
</dbReference>
<evidence type="ECO:0000313" key="2">
    <source>
        <dbReference type="Proteomes" id="UP000318294"/>
    </source>
</evidence>
<proteinExistence type="predicted"/>